<comment type="function">
    <text evidence="3">Plays an essential role in the assembly of succinate dehydrogenase (SDH), an enzyme complex (also referred to as respiratory complex II) that is a component of both the tricarboxylic acid (TCA) cycle and the mitochondrial electron transport chain, and which couples the oxidation of succinate to fumarate with the reduction of ubiquinone (coenzyme Q) to ubiquinol. Required for flavinylation (covalent attachment of FAD) of the flavoprotein subunit of the SDH catalytic dimer.</text>
</comment>
<gene>
    <name evidence="4" type="ORF">MGL_3117</name>
</gene>
<keyword evidence="2 3" id="KW-0143">Chaperone</keyword>
<dbReference type="GeneID" id="5853879"/>
<dbReference type="InterPro" id="IPR028882">
    <property type="entry name" value="SDHAF2"/>
</dbReference>
<dbReference type="EMBL" id="AAYY01000011">
    <property type="protein sequence ID" value="EDP42359.1"/>
    <property type="molecule type" value="Genomic_DNA"/>
</dbReference>
<evidence type="ECO:0000256" key="2">
    <source>
        <dbReference type="ARBA" id="ARBA00023186"/>
    </source>
</evidence>
<dbReference type="GO" id="GO:0006099">
    <property type="term" value="P:tricarboxylic acid cycle"/>
    <property type="evidence" value="ECO:0007669"/>
    <property type="project" value="TreeGrafter"/>
</dbReference>
<dbReference type="SUPFAM" id="SSF109910">
    <property type="entry name" value="YgfY-like"/>
    <property type="match status" value="1"/>
</dbReference>
<sequence>MAPVNVRMISRTVAKSSERDNGSNFADPFPLPFSKEMDPAMRREYEAEDGIDLASEQQGVEGMYVPIRVPNRDNEDRPRLLARLQYQCRKRGTLETDLLLSTFAHEELRRLPDDELHELDRLLDEPDWDIFYWCTDRKPVPERWHASFTTPGRLGYRLRIHTRNDQRSVRRFPSLKGDIQSPLS</sequence>
<evidence type="ECO:0000313" key="4">
    <source>
        <dbReference type="EMBL" id="EDP42359.1"/>
    </source>
</evidence>
<dbReference type="InterPro" id="IPR036714">
    <property type="entry name" value="SDH_sf"/>
</dbReference>
<comment type="caution">
    <text evidence="4">The sequence shown here is derived from an EMBL/GenBank/DDBJ whole genome shotgun (WGS) entry which is preliminary data.</text>
</comment>
<dbReference type="OrthoDB" id="284292at2759"/>
<dbReference type="KEGG" id="mgl:MGL_3117"/>
<dbReference type="Pfam" id="PF03937">
    <property type="entry name" value="Sdh5"/>
    <property type="match status" value="1"/>
</dbReference>
<dbReference type="InParanoid" id="A8Q7T7"/>
<dbReference type="STRING" id="425265.A8Q7T7"/>
<organism evidence="4 5">
    <name type="scientific">Malassezia globosa (strain ATCC MYA-4612 / CBS 7966)</name>
    <name type="common">Dandruff-associated fungus</name>
    <dbReference type="NCBI Taxonomy" id="425265"/>
    <lineage>
        <taxon>Eukaryota</taxon>
        <taxon>Fungi</taxon>
        <taxon>Dikarya</taxon>
        <taxon>Basidiomycota</taxon>
        <taxon>Ustilaginomycotina</taxon>
        <taxon>Malasseziomycetes</taxon>
        <taxon>Malasseziales</taxon>
        <taxon>Malasseziaceae</taxon>
        <taxon>Malassezia</taxon>
    </lineage>
</organism>
<dbReference type="FunFam" id="1.10.150.250:FF:000004">
    <property type="entry name" value="Succinate dehydrogenase assembly factor 2, mitochondrial"/>
    <property type="match status" value="1"/>
</dbReference>
<dbReference type="GO" id="GO:0006121">
    <property type="term" value="P:mitochondrial electron transport, succinate to ubiquinone"/>
    <property type="evidence" value="ECO:0007669"/>
    <property type="project" value="UniProtKB-UniRule"/>
</dbReference>
<evidence type="ECO:0000256" key="3">
    <source>
        <dbReference type="HAMAP-Rule" id="MF_03057"/>
    </source>
</evidence>
<protein>
    <recommendedName>
        <fullName evidence="3">Succinate dehydrogenase assembly factor 2, mitochondrial</fullName>
        <shortName evidence="3">SDH assembly factor 2</shortName>
        <shortName evidence="3">SDHAF2</shortName>
    </recommendedName>
</protein>
<reference evidence="4 5" key="1">
    <citation type="journal article" date="2007" name="Proc. Natl. Acad. Sci. U.S.A.">
        <title>Dandruff-associated Malassezia genomes reveal convergent and divergent virulence traits shared with plant and human fungal pathogens.</title>
        <authorList>
            <person name="Xu J."/>
            <person name="Saunders C.W."/>
            <person name="Hu P."/>
            <person name="Grant R.A."/>
            <person name="Boekhout T."/>
            <person name="Kuramae E.E."/>
            <person name="Kronstad J.W."/>
            <person name="Deangelis Y.M."/>
            <person name="Reeder N.L."/>
            <person name="Johnstone K.R."/>
            <person name="Leland M."/>
            <person name="Fieno A.M."/>
            <person name="Begley W.M."/>
            <person name="Sun Y."/>
            <person name="Lacey M.P."/>
            <person name="Chaudhary T."/>
            <person name="Keough T."/>
            <person name="Chu L."/>
            <person name="Sears R."/>
            <person name="Yuan B."/>
            <person name="Dawson T.L.Jr."/>
        </authorList>
    </citation>
    <scope>NUCLEOTIDE SEQUENCE [LARGE SCALE GENOMIC DNA]</scope>
    <source>
        <strain evidence="5">ATCC MYA-4612 / CBS 7966</strain>
    </source>
</reference>
<keyword evidence="1 3" id="KW-0496">Mitochondrion</keyword>
<dbReference type="OMA" id="WHASFTT"/>
<proteinExistence type="inferred from homology"/>
<dbReference type="Gene3D" id="1.10.150.250">
    <property type="entry name" value="Flavinator of succinate dehydrogenase"/>
    <property type="match status" value="1"/>
</dbReference>
<dbReference type="HAMAP" id="MF_03057">
    <property type="entry name" value="SDHAF2"/>
    <property type="match status" value="1"/>
</dbReference>
<dbReference type="FunCoup" id="A8Q7T7">
    <property type="interactions" value="277"/>
</dbReference>
<evidence type="ECO:0000313" key="5">
    <source>
        <dbReference type="Proteomes" id="UP000008837"/>
    </source>
</evidence>
<dbReference type="PANTHER" id="PTHR12469:SF2">
    <property type="entry name" value="SUCCINATE DEHYDROGENASE ASSEMBLY FACTOR 2, MITOCHONDRIAL"/>
    <property type="match status" value="1"/>
</dbReference>
<dbReference type="Proteomes" id="UP000008837">
    <property type="component" value="Unassembled WGS sequence"/>
</dbReference>
<dbReference type="PANTHER" id="PTHR12469">
    <property type="entry name" value="PROTEIN EMI5 HOMOLOG, MITOCHONDRIAL"/>
    <property type="match status" value="1"/>
</dbReference>
<accession>A8Q7T7</accession>
<name>A8Q7T7_MALGO</name>
<dbReference type="RefSeq" id="XP_001729573.1">
    <property type="nucleotide sequence ID" value="XM_001729521.1"/>
</dbReference>
<dbReference type="GO" id="GO:0034553">
    <property type="term" value="P:mitochondrial respiratory chain complex II assembly"/>
    <property type="evidence" value="ECO:0007669"/>
    <property type="project" value="TreeGrafter"/>
</dbReference>
<evidence type="ECO:0000256" key="1">
    <source>
        <dbReference type="ARBA" id="ARBA00023128"/>
    </source>
</evidence>
<dbReference type="InterPro" id="IPR005631">
    <property type="entry name" value="SDH"/>
</dbReference>
<dbReference type="VEuPathDB" id="FungiDB:MGL_3117"/>
<dbReference type="AlphaFoldDB" id="A8Q7T7"/>
<comment type="similarity">
    <text evidence="3">Belongs to the SDHAF2 family.</text>
</comment>
<dbReference type="GO" id="GO:0005759">
    <property type="term" value="C:mitochondrial matrix"/>
    <property type="evidence" value="ECO:0007669"/>
    <property type="project" value="UniProtKB-SubCell"/>
</dbReference>
<keyword evidence="5" id="KW-1185">Reference proteome</keyword>
<comment type="subunit">
    <text evidence="3">Interacts with the flavoprotein subunit within the SDH catalytic dimer.</text>
</comment>
<comment type="subcellular location">
    <subcellularLocation>
        <location evidence="3">Mitochondrion matrix</location>
    </subcellularLocation>
</comment>